<comment type="subcellular location">
    <subcellularLocation>
        <location evidence="1">Cell membrane</location>
        <topology evidence="1">Multi-pass membrane protein</topology>
    </subcellularLocation>
    <subcellularLocation>
        <location evidence="9">Membrane</location>
        <topology evidence="9">Multi-pass membrane protein</topology>
    </subcellularLocation>
</comment>
<sequence>MAVFFKTILYQPIFNALVFLYNYLPGQDLGLAIIALTFLIRLVLLPLFYKSAKDQTIMQKLAPKIKAIQESHKDDKQKQTLALLELYREHKVNPFSQFLLLFIQLPILIALYRVFWQGITEQTLANLYSFVSKPEILSHQFLRLIDLGSRSWIIVGLAVVAQYFQGRLSLAKTDKLAKDLTAMERMSRQMVFVGPLMTILFLSYLPAAVGLYWLTTSVFSIIQQIIINKKLTVSDDALIAIDKKLHHQQ</sequence>
<name>A0A0G0XK94_9BACT</name>
<comment type="similarity">
    <text evidence="9">Belongs to the OXA1/ALB3/YidC family.</text>
</comment>
<organism evidence="12 13">
    <name type="scientific">Candidatus Wolfebacteria bacterium GW2011_GWA2_42_10</name>
    <dbReference type="NCBI Taxonomy" id="1619004"/>
    <lineage>
        <taxon>Bacteria</taxon>
        <taxon>Candidatus Wolfeibacteriota</taxon>
    </lineage>
</organism>
<feature type="transmembrane region" description="Helical" evidence="10">
    <location>
        <begin position="30"/>
        <end position="49"/>
    </location>
</feature>
<dbReference type="EMBL" id="LCCF01000004">
    <property type="protein sequence ID" value="KKS25319.1"/>
    <property type="molecule type" value="Genomic_DNA"/>
</dbReference>
<evidence type="ECO:0000256" key="9">
    <source>
        <dbReference type="RuleBase" id="RU003945"/>
    </source>
</evidence>
<proteinExistence type="inferred from homology"/>
<dbReference type="CDD" id="cd20070">
    <property type="entry name" value="5TM_YidC_Alb3"/>
    <property type="match status" value="1"/>
</dbReference>
<evidence type="ECO:0000313" key="13">
    <source>
        <dbReference type="Proteomes" id="UP000034256"/>
    </source>
</evidence>
<evidence type="ECO:0000256" key="10">
    <source>
        <dbReference type="SAM" id="Phobius"/>
    </source>
</evidence>
<evidence type="ECO:0000256" key="7">
    <source>
        <dbReference type="ARBA" id="ARBA00023136"/>
    </source>
</evidence>
<dbReference type="PANTHER" id="PTHR12428">
    <property type="entry name" value="OXA1"/>
    <property type="match status" value="1"/>
</dbReference>
<keyword evidence="5" id="KW-0653">Protein transport</keyword>
<dbReference type="GO" id="GO:0015031">
    <property type="term" value="P:protein transport"/>
    <property type="evidence" value="ECO:0007669"/>
    <property type="project" value="UniProtKB-KW"/>
</dbReference>
<dbReference type="AlphaFoldDB" id="A0A0G0XK94"/>
<dbReference type="NCBIfam" id="TIGR03592">
    <property type="entry name" value="yidC_oxa1_cterm"/>
    <property type="match status" value="1"/>
</dbReference>
<dbReference type="GO" id="GO:0032977">
    <property type="term" value="F:membrane insertase activity"/>
    <property type="evidence" value="ECO:0007669"/>
    <property type="project" value="InterPro"/>
</dbReference>
<keyword evidence="6 10" id="KW-1133">Transmembrane helix</keyword>
<evidence type="ECO:0000256" key="5">
    <source>
        <dbReference type="ARBA" id="ARBA00022927"/>
    </source>
</evidence>
<dbReference type="InterPro" id="IPR028055">
    <property type="entry name" value="YidC/Oxa/ALB_C"/>
</dbReference>
<evidence type="ECO:0000256" key="6">
    <source>
        <dbReference type="ARBA" id="ARBA00022989"/>
    </source>
</evidence>
<keyword evidence="2" id="KW-0813">Transport</keyword>
<evidence type="ECO:0000256" key="8">
    <source>
        <dbReference type="ARBA" id="ARBA00023186"/>
    </source>
</evidence>
<reference evidence="12 13" key="1">
    <citation type="journal article" date="2015" name="Nature">
        <title>rRNA introns, odd ribosomes, and small enigmatic genomes across a large radiation of phyla.</title>
        <authorList>
            <person name="Brown C.T."/>
            <person name="Hug L.A."/>
            <person name="Thomas B.C."/>
            <person name="Sharon I."/>
            <person name="Castelle C.J."/>
            <person name="Singh A."/>
            <person name="Wilkins M.J."/>
            <person name="Williams K.H."/>
            <person name="Banfield J.F."/>
        </authorList>
    </citation>
    <scope>NUCLEOTIDE SEQUENCE [LARGE SCALE GENOMIC DNA]</scope>
</reference>
<keyword evidence="7 10" id="KW-0472">Membrane</keyword>
<keyword evidence="8" id="KW-0143">Chaperone</keyword>
<dbReference type="GO" id="GO:0051205">
    <property type="term" value="P:protein insertion into membrane"/>
    <property type="evidence" value="ECO:0007669"/>
    <property type="project" value="TreeGrafter"/>
</dbReference>
<feature type="transmembrane region" description="Helical" evidence="10">
    <location>
        <begin position="191"/>
        <end position="214"/>
    </location>
</feature>
<comment type="caution">
    <text evidence="12">The sequence shown here is derived from an EMBL/GenBank/DDBJ whole genome shotgun (WGS) entry which is preliminary data.</text>
</comment>
<evidence type="ECO:0000256" key="4">
    <source>
        <dbReference type="ARBA" id="ARBA00022692"/>
    </source>
</evidence>
<accession>A0A0G0XK94</accession>
<feature type="transmembrane region" description="Helical" evidence="10">
    <location>
        <begin position="98"/>
        <end position="116"/>
    </location>
</feature>
<dbReference type="InterPro" id="IPR047196">
    <property type="entry name" value="YidC_ALB_C"/>
</dbReference>
<keyword evidence="3" id="KW-1003">Cell membrane</keyword>
<evidence type="ECO:0000313" key="12">
    <source>
        <dbReference type="EMBL" id="KKS25319.1"/>
    </source>
</evidence>
<dbReference type="InterPro" id="IPR001708">
    <property type="entry name" value="YidC/ALB3/OXA1/COX18"/>
</dbReference>
<evidence type="ECO:0000256" key="1">
    <source>
        <dbReference type="ARBA" id="ARBA00004651"/>
    </source>
</evidence>
<dbReference type="GO" id="GO:0005886">
    <property type="term" value="C:plasma membrane"/>
    <property type="evidence" value="ECO:0007669"/>
    <property type="project" value="UniProtKB-SubCell"/>
</dbReference>
<evidence type="ECO:0000256" key="3">
    <source>
        <dbReference type="ARBA" id="ARBA00022475"/>
    </source>
</evidence>
<dbReference type="Pfam" id="PF02096">
    <property type="entry name" value="60KD_IMP"/>
    <property type="match status" value="1"/>
</dbReference>
<gene>
    <name evidence="12" type="ORF">UU85_C0004G0078</name>
</gene>
<feature type="transmembrane region" description="Helical" evidence="10">
    <location>
        <begin position="7"/>
        <end position="24"/>
    </location>
</feature>
<evidence type="ECO:0000259" key="11">
    <source>
        <dbReference type="Pfam" id="PF02096"/>
    </source>
</evidence>
<feature type="domain" description="Membrane insertase YidC/Oxa/ALB C-terminal" evidence="11">
    <location>
        <begin position="30"/>
        <end position="229"/>
    </location>
</feature>
<dbReference type="Proteomes" id="UP000034256">
    <property type="component" value="Unassembled WGS sequence"/>
</dbReference>
<feature type="transmembrane region" description="Helical" evidence="10">
    <location>
        <begin position="151"/>
        <end position="170"/>
    </location>
</feature>
<protein>
    <submittedName>
        <fullName evidence="12">Sporulation associated-membrane protein</fullName>
    </submittedName>
</protein>
<evidence type="ECO:0000256" key="2">
    <source>
        <dbReference type="ARBA" id="ARBA00022448"/>
    </source>
</evidence>
<dbReference type="PANTHER" id="PTHR12428:SF65">
    <property type="entry name" value="CYTOCHROME C OXIDASE ASSEMBLY PROTEIN COX18, MITOCHONDRIAL"/>
    <property type="match status" value="1"/>
</dbReference>
<keyword evidence="4 9" id="KW-0812">Transmembrane</keyword>